<name>A0AAN6VQL9_9PEZI</name>
<dbReference type="InterPro" id="IPR004143">
    <property type="entry name" value="BPL_LPL_catalytic"/>
</dbReference>
<evidence type="ECO:0000313" key="4">
    <source>
        <dbReference type="EMBL" id="KAK4155590.1"/>
    </source>
</evidence>
<evidence type="ECO:0000256" key="2">
    <source>
        <dbReference type="ARBA" id="ARBA00022598"/>
    </source>
</evidence>
<dbReference type="NCBIfam" id="TIGR00121">
    <property type="entry name" value="birA_ligase"/>
    <property type="match status" value="1"/>
</dbReference>
<dbReference type="Pfam" id="PF09825">
    <property type="entry name" value="BPL_N"/>
    <property type="match status" value="1"/>
</dbReference>
<reference evidence="4" key="2">
    <citation type="submission" date="2023-05" db="EMBL/GenBank/DDBJ databases">
        <authorList>
            <consortium name="Lawrence Berkeley National Laboratory"/>
            <person name="Steindorff A."/>
            <person name="Hensen N."/>
            <person name="Bonometti L."/>
            <person name="Westerberg I."/>
            <person name="Brannstrom I.O."/>
            <person name="Guillou S."/>
            <person name="Cros-Aarteil S."/>
            <person name="Calhoun S."/>
            <person name="Haridas S."/>
            <person name="Kuo A."/>
            <person name="Mondo S."/>
            <person name="Pangilinan J."/>
            <person name="Riley R."/>
            <person name="Labutti K."/>
            <person name="Andreopoulos B."/>
            <person name="Lipzen A."/>
            <person name="Chen C."/>
            <person name="Yanf M."/>
            <person name="Daum C."/>
            <person name="Ng V."/>
            <person name="Clum A."/>
            <person name="Ohm R."/>
            <person name="Martin F."/>
            <person name="Silar P."/>
            <person name="Natvig D."/>
            <person name="Lalanne C."/>
            <person name="Gautier V."/>
            <person name="Ament-Velasquez S.L."/>
            <person name="Kruys A."/>
            <person name="Hutchinson M.I."/>
            <person name="Powell A.J."/>
            <person name="Barry K."/>
            <person name="Miller A.N."/>
            <person name="Grigoriev I.V."/>
            <person name="Debuchy R."/>
            <person name="Gladieux P."/>
            <person name="Thoren M.H."/>
            <person name="Johannesson H."/>
        </authorList>
    </citation>
    <scope>NUCLEOTIDE SEQUENCE</scope>
    <source>
        <strain evidence="4">CBS 538.74</strain>
    </source>
</reference>
<dbReference type="Gene3D" id="3.30.930.10">
    <property type="entry name" value="Bira Bifunctional Protein, Domain 2"/>
    <property type="match status" value="1"/>
</dbReference>
<dbReference type="InterPro" id="IPR029062">
    <property type="entry name" value="Class_I_gatase-like"/>
</dbReference>
<dbReference type="Gene3D" id="3.40.50.880">
    <property type="match status" value="1"/>
</dbReference>
<sequence length="688" mass="75139">MAPRKLNVLVYTGTGSTLESVRHCIYSLRRLLGPNYAVTPLTESALLKEPWAPTCALLVFPGGADLGYCGVLNGAGNRSITQFIRRGGAYLGFCAGGYYGSRRCEFEAGNPALEVIGSRELSFFPGTCRGGAFKGFEYHSESGARAANISVAKDAFPESISLPDEFRCYYNGGGVFVDAGKLAADSTNIQVLAEYTEELAVESGTAKAAIVYCKVGEGAAILTGPHPEFDAVNLSHQSDVPAYDQLIEALKEDEEARTSFLKACLTKLGLEVSQGTSLVPSLSKIHLSAIHHTHVSEMLRSFDDIITKEAGEEYIKGGNDLFHLEKPDSRWSLAALSEALSSEFDASKKKTGRGSPDPTADYSHVPKRIVSHEDAWPEPKETPYFNHAAYYSSLREFRAKEPEAETWGDLLMYGEVVTSTNTLLEKNHHLLSKLPTGFTLAATTQVAGRGRGANVWVAPPGSLIMSTVINHPAHYAASRPIVFIQYLAALATVEAVKSYDEGYADVPIKIKWPNDVYVRDPKKPNEVSYVKIAGILANCAYSSGNYQVVLGIGINTNNGRPTTSLDALLPLLEGGKKLEPFRIERLLARILTRLEALYGEFCRNGFSRELEGKYYQHWLHTNQIVTLEAEGGVKARVVGITRDWGMLMAEEVAGDGINGALRSTGKVWALQSDENSFDFWRGLLKRKI</sequence>
<keyword evidence="5" id="KW-1185">Reference proteome</keyword>
<comment type="caution">
    <text evidence="4">The sequence shown here is derived from an EMBL/GenBank/DDBJ whole genome shotgun (WGS) entry which is preliminary data.</text>
</comment>
<dbReference type="PANTHER" id="PTHR12835:SF5">
    <property type="entry name" value="BIOTIN--PROTEIN LIGASE"/>
    <property type="match status" value="1"/>
</dbReference>
<dbReference type="SUPFAM" id="SSF52317">
    <property type="entry name" value="Class I glutamine amidotransferase-like"/>
    <property type="match status" value="1"/>
</dbReference>
<evidence type="ECO:0000259" key="3">
    <source>
        <dbReference type="PROSITE" id="PS51733"/>
    </source>
</evidence>
<dbReference type="AlphaFoldDB" id="A0AAN6VQL9"/>
<organism evidence="4 5">
    <name type="scientific">Chaetomidium leptoderma</name>
    <dbReference type="NCBI Taxonomy" id="669021"/>
    <lineage>
        <taxon>Eukaryota</taxon>
        <taxon>Fungi</taxon>
        <taxon>Dikarya</taxon>
        <taxon>Ascomycota</taxon>
        <taxon>Pezizomycotina</taxon>
        <taxon>Sordariomycetes</taxon>
        <taxon>Sordariomycetidae</taxon>
        <taxon>Sordariales</taxon>
        <taxon>Chaetomiaceae</taxon>
        <taxon>Chaetomidium</taxon>
    </lineage>
</organism>
<dbReference type="GO" id="GO:0005737">
    <property type="term" value="C:cytoplasm"/>
    <property type="evidence" value="ECO:0007669"/>
    <property type="project" value="TreeGrafter"/>
</dbReference>
<dbReference type="SUPFAM" id="SSF55681">
    <property type="entry name" value="Class II aaRS and biotin synthetases"/>
    <property type="match status" value="1"/>
</dbReference>
<dbReference type="CDD" id="cd16442">
    <property type="entry name" value="BPL"/>
    <property type="match status" value="1"/>
</dbReference>
<dbReference type="PANTHER" id="PTHR12835">
    <property type="entry name" value="BIOTIN PROTEIN LIGASE"/>
    <property type="match status" value="1"/>
</dbReference>
<proteinExistence type="inferred from homology"/>
<dbReference type="Pfam" id="PF03099">
    <property type="entry name" value="BPL_LplA_LipB"/>
    <property type="match status" value="1"/>
</dbReference>
<evidence type="ECO:0000313" key="5">
    <source>
        <dbReference type="Proteomes" id="UP001302745"/>
    </source>
</evidence>
<dbReference type="InterPro" id="IPR019197">
    <property type="entry name" value="Biotin-prot_ligase_N"/>
</dbReference>
<keyword evidence="2" id="KW-0436">Ligase</keyword>
<comment type="similarity">
    <text evidence="1">Belongs to the biotin--protein ligase family.</text>
</comment>
<accession>A0AAN6VQL9</accession>
<dbReference type="InterPro" id="IPR045864">
    <property type="entry name" value="aa-tRNA-synth_II/BPL/LPL"/>
</dbReference>
<feature type="domain" description="BPL/LPL catalytic" evidence="3">
    <location>
        <begin position="396"/>
        <end position="602"/>
    </location>
</feature>
<protein>
    <recommendedName>
        <fullName evidence="3">BPL/LPL catalytic domain-containing protein</fullName>
    </recommendedName>
</protein>
<dbReference type="InterPro" id="IPR004408">
    <property type="entry name" value="Biotin_CoA_COase_ligase"/>
</dbReference>
<dbReference type="GO" id="GO:0004077">
    <property type="term" value="F:biotin--[biotin carboxyl-carrier protein] ligase activity"/>
    <property type="evidence" value="ECO:0007669"/>
    <property type="project" value="InterPro"/>
</dbReference>
<dbReference type="CDD" id="cd03144">
    <property type="entry name" value="GATase1_ScBLP_like"/>
    <property type="match status" value="1"/>
</dbReference>
<dbReference type="Proteomes" id="UP001302745">
    <property type="component" value="Unassembled WGS sequence"/>
</dbReference>
<evidence type="ECO:0000256" key="1">
    <source>
        <dbReference type="ARBA" id="ARBA00009934"/>
    </source>
</evidence>
<dbReference type="EMBL" id="MU856884">
    <property type="protein sequence ID" value="KAK4155590.1"/>
    <property type="molecule type" value="Genomic_DNA"/>
</dbReference>
<dbReference type="PROSITE" id="PS51733">
    <property type="entry name" value="BPL_LPL_CATALYTIC"/>
    <property type="match status" value="1"/>
</dbReference>
<gene>
    <name evidence="4" type="ORF">C8A00DRAFT_41781</name>
</gene>
<reference evidence="4" key="1">
    <citation type="journal article" date="2023" name="Mol. Phylogenet. Evol.">
        <title>Genome-scale phylogeny and comparative genomics of the fungal order Sordariales.</title>
        <authorList>
            <person name="Hensen N."/>
            <person name="Bonometti L."/>
            <person name="Westerberg I."/>
            <person name="Brannstrom I.O."/>
            <person name="Guillou S."/>
            <person name="Cros-Aarteil S."/>
            <person name="Calhoun S."/>
            <person name="Haridas S."/>
            <person name="Kuo A."/>
            <person name="Mondo S."/>
            <person name="Pangilinan J."/>
            <person name="Riley R."/>
            <person name="LaButti K."/>
            <person name="Andreopoulos B."/>
            <person name="Lipzen A."/>
            <person name="Chen C."/>
            <person name="Yan M."/>
            <person name="Daum C."/>
            <person name="Ng V."/>
            <person name="Clum A."/>
            <person name="Steindorff A."/>
            <person name="Ohm R.A."/>
            <person name="Martin F."/>
            <person name="Silar P."/>
            <person name="Natvig D.O."/>
            <person name="Lalanne C."/>
            <person name="Gautier V."/>
            <person name="Ament-Velasquez S.L."/>
            <person name="Kruys A."/>
            <person name="Hutchinson M.I."/>
            <person name="Powell A.J."/>
            <person name="Barry K."/>
            <person name="Miller A.N."/>
            <person name="Grigoriev I.V."/>
            <person name="Debuchy R."/>
            <person name="Gladieux P."/>
            <person name="Hiltunen Thoren M."/>
            <person name="Johannesson H."/>
        </authorList>
    </citation>
    <scope>NUCLEOTIDE SEQUENCE</scope>
    <source>
        <strain evidence="4">CBS 538.74</strain>
    </source>
</reference>